<evidence type="ECO:0000313" key="2">
    <source>
        <dbReference type="Proteomes" id="UP000309997"/>
    </source>
</evidence>
<reference evidence="1 2" key="1">
    <citation type="journal article" date="2024" name="Plant Biotechnol. J.">
        <title>Genome and CRISPR/Cas9 system of a widespread forest tree (Populus alba) in the world.</title>
        <authorList>
            <person name="Liu Y.J."/>
            <person name="Jiang P.F."/>
            <person name="Han X.M."/>
            <person name="Li X.Y."/>
            <person name="Wang H.M."/>
            <person name="Wang Y.J."/>
            <person name="Wang X.X."/>
            <person name="Zeng Q.Y."/>
        </authorList>
    </citation>
    <scope>NUCLEOTIDE SEQUENCE [LARGE SCALE GENOMIC DNA]</scope>
    <source>
        <strain evidence="2">cv. PAL-ZL1</strain>
    </source>
</reference>
<organism evidence="1 2">
    <name type="scientific">Populus alba</name>
    <name type="common">White poplar</name>
    <dbReference type="NCBI Taxonomy" id="43335"/>
    <lineage>
        <taxon>Eukaryota</taxon>
        <taxon>Viridiplantae</taxon>
        <taxon>Streptophyta</taxon>
        <taxon>Embryophyta</taxon>
        <taxon>Tracheophyta</taxon>
        <taxon>Spermatophyta</taxon>
        <taxon>Magnoliopsida</taxon>
        <taxon>eudicotyledons</taxon>
        <taxon>Gunneridae</taxon>
        <taxon>Pentapetalae</taxon>
        <taxon>rosids</taxon>
        <taxon>fabids</taxon>
        <taxon>Malpighiales</taxon>
        <taxon>Salicaceae</taxon>
        <taxon>Saliceae</taxon>
        <taxon>Populus</taxon>
    </lineage>
</organism>
<keyword evidence="2" id="KW-1185">Reference proteome</keyword>
<accession>A0ACC4CA80</accession>
<gene>
    <name evidence="1" type="ORF">D5086_010521</name>
</gene>
<name>A0ACC4CA80_POPAL</name>
<sequence length="345" mass="39396">MASIYTCIECGTNLNLNTAHLYPQDFYFEAGNKGTLSFSSIDSTKFRFEKEDKIRPFFETVNYWGIQRKRTKIKCNNCGCLVGYIYDDGQPSTISPGQFGLGPSQAIPRAPRLKLDFRSSMFFHYVYEVLTCGFWQMPLYHGRDMVTSMKVNLGNEMLMKQTKVETGDVCGKTTQSIPPPPPPPPPLPRFWVRKKVTESVTKQEIAKFWRKKLTEEEDHFLAAIKAAARIRARNLSEDGYKQFEESLKDDDGAKENDTTSLSSGKDTRNNEVRVGIKDWWTKSKYAYLNQPAIKSKDPPKRRSSSYTPNYFSFKPTTPLFACPAVAVTMLELQLMVWNCTTPKPS</sequence>
<comment type="caution">
    <text evidence="1">The sequence shown here is derived from an EMBL/GenBank/DDBJ whole genome shotgun (WGS) entry which is preliminary data.</text>
</comment>
<protein>
    <submittedName>
        <fullName evidence="1">Uncharacterized protein</fullName>
    </submittedName>
</protein>
<dbReference type="EMBL" id="RCHU02000005">
    <property type="protein sequence ID" value="KAL3591881.1"/>
    <property type="molecule type" value="Genomic_DNA"/>
</dbReference>
<proteinExistence type="predicted"/>
<dbReference type="Proteomes" id="UP000309997">
    <property type="component" value="Unassembled WGS sequence"/>
</dbReference>
<evidence type="ECO:0000313" key="1">
    <source>
        <dbReference type="EMBL" id="KAL3591881.1"/>
    </source>
</evidence>